<dbReference type="PRINTS" id="PR00081">
    <property type="entry name" value="GDHRDH"/>
</dbReference>
<keyword evidence="2 3" id="KW-0560">Oxidoreductase</keyword>
<dbReference type="InterPro" id="IPR002347">
    <property type="entry name" value="SDR_fam"/>
</dbReference>
<evidence type="ECO:0000313" key="4">
    <source>
        <dbReference type="Proteomes" id="UP000191987"/>
    </source>
</evidence>
<evidence type="ECO:0000313" key="3">
    <source>
        <dbReference type="EMBL" id="CUX45158.1"/>
    </source>
</evidence>
<comment type="similarity">
    <text evidence="1">Belongs to the short-chain dehydrogenases/reductases (SDR) family.</text>
</comment>
<dbReference type="PANTHER" id="PTHR43639:SF1">
    <property type="entry name" value="SHORT-CHAIN DEHYDROGENASE_REDUCTASE FAMILY PROTEIN"/>
    <property type="match status" value="1"/>
</dbReference>
<dbReference type="FunFam" id="3.40.50.720:FF:000084">
    <property type="entry name" value="Short-chain dehydrogenase reductase"/>
    <property type="match status" value="1"/>
</dbReference>
<dbReference type="Proteomes" id="UP000191987">
    <property type="component" value="Unassembled WGS sequence"/>
</dbReference>
<dbReference type="Pfam" id="PF13561">
    <property type="entry name" value="adh_short_C2"/>
    <property type="match status" value="1"/>
</dbReference>
<dbReference type="RefSeq" id="WP_080819748.1">
    <property type="nucleotide sequence ID" value="NZ_LT009749.1"/>
</dbReference>
<evidence type="ECO:0000256" key="2">
    <source>
        <dbReference type="ARBA" id="ARBA00023002"/>
    </source>
</evidence>
<reference evidence="3 4" key="1">
    <citation type="submission" date="2016-01" db="EMBL/GenBank/DDBJ databases">
        <authorList>
            <person name="Oliw E.H."/>
        </authorList>
    </citation>
    <scope>NUCLEOTIDE SEQUENCE [LARGE SCALE GENOMIC DNA]</scope>
    <source>
        <strain evidence="3 4">Zutra 3-1</strain>
    </source>
</reference>
<evidence type="ECO:0000256" key="1">
    <source>
        <dbReference type="ARBA" id="ARBA00006484"/>
    </source>
</evidence>
<dbReference type="EC" id="1.-.-.-" evidence="3"/>
<dbReference type="PRINTS" id="PR00080">
    <property type="entry name" value="SDRFAMILY"/>
</dbReference>
<gene>
    <name evidence="3" type="ORF">AGR7C_Lc110010</name>
</gene>
<dbReference type="PANTHER" id="PTHR43639">
    <property type="entry name" value="OXIDOREDUCTASE, SHORT-CHAIN DEHYDROGENASE/REDUCTASE FAMILY (AFU_ORTHOLOGUE AFUA_5G02870)"/>
    <property type="match status" value="1"/>
</dbReference>
<proteinExistence type="inferred from homology"/>
<dbReference type="Gene3D" id="3.40.50.720">
    <property type="entry name" value="NAD(P)-binding Rossmann-like Domain"/>
    <property type="match status" value="1"/>
</dbReference>
<sequence>MSQKLSNKVALITGSSRGIGRAAALAFAKEGAGLIGVHYGANPDAAKATIREIEALGSKAVALNADLRSGKAATDSLWEQFREATVAFTGSPSLDILVNNAGIAPATPLKETTEAAFDELMTINFKAPFFLIQAVADHLRDNGRIINVSTGFTRIAAPTHPAYAASKGALETLTLALAPEFGRRGITVNSVLPGVTETDMNAGWLAAPEARAGAEALSVFSRVGRADDIADVITFLASNDARWTTGQMIDATGGARI</sequence>
<organism evidence="3 4">
    <name type="scientific">Agrobacterium deltaense Zutra 3/1</name>
    <dbReference type="NCBI Taxonomy" id="1183427"/>
    <lineage>
        <taxon>Bacteria</taxon>
        <taxon>Pseudomonadati</taxon>
        <taxon>Pseudomonadota</taxon>
        <taxon>Alphaproteobacteria</taxon>
        <taxon>Hyphomicrobiales</taxon>
        <taxon>Rhizobiaceae</taxon>
        <taxon>Rhizobium/Agrobacterium group</taxon>
        <taxon>Agrobacterium</taxon>
    </lineage>
</organism>
<dbReference type="SUPFAM" id="SSF51735">
    <property type="entry name" value="NAD(P)-binding Rossmann-fold domains"/>
    <property type="match status" value="1"/>
</dbReference>
<dbReference type="EMBL" id="FBWG01000029">
    <property type="protein sequence ID" value="CUX45158.1"/>
    <property type="molecule type" value="Genomic_DNA"/>
</dbReference>
<accession>A0A1S7R0G8</accession>
<name>A0A1S7R0G8_9HYPH</name>
<dbReference type="AlphaFoldDB" id="A0A1S7R0G8"/>
<dbReference type="GO" id="GO:0016491">
    <property type="term" value="F:oxidoreductase activity"/>
    <property type="evidence" value="ECO:0007669"/>
    <property type="project" value="UniProtKB-KW"/>
</dbReference>
<dbReference type="InterPro" id="IPR036291">
    <property type="entry name" value="NAD(P)-bd_dom_sf"/>
</dbReference>
<protein>
    <submittedName>
        <fullName evidence="3">Uncharacterized oxidoreductase MexAM1_META1p0182</fullName>
        <ecNumber evidence="3">1.-.-.-</ecNumber>
    </submittedName>
</protein>